<feature type="compositionally biased region" description="Low complexity" evidence="7">
    <location>
        <begin position="358"/>
        <end position="369"/>
    </location>
</feature>
<evidence type="ECO:0000313" key="10">
    <source>
        <dbReference type="WBParaSite" id="L893_g4272.t1"/>
    </source>
</evidence>
<keyword evidence="3 6" id="KW-0238">DNA-binding</keyword>
<evidence type="ECO:0000256" key="1">
    <source>
        <dbReference type="ARBA" id="ARBA00004123"/>
    </source>
</evidence>
<evidence type="ECO:0000313" key="9">
    <source>
        <dbReference type="Proteomes" id="UP000095287"/>
    </source>
</evidence>
<dbReference type="GO" id="GO:0005634">
    <property type="term" value="C:nucleus"/>
    <property type="evidence" value="ECO:0007669"/>
    <property type="project" value="UniProtKB-SubCell"/>
</dbReference>
<dbReference type="GO" id="GO:0000978">
    <property type="term" value="F:RNA polymerase II cis-regulatory region sequence-specific DNA binding"/>
    <property type="evidence" value="ECO:0007669"/>
    <property type="project" value="TreeGrafter"/>
</dbReference>
<keyword evidence="5 6" id="KW-0539">Nucleus</keyword>
<dbReference type="InterPro" id="IPR001766">
    <property type="entry name" value="Fork_head_dom"/>
</dbReference>
<reference evidence="10" key="1">
    <citation type="submission" date="2016-11" db="UniProtKB">
        <authorList>
            <consortium name="WormBaseParasite"/>
        </authorList>
    </citation>
    <scope>IDENTIFICATION</scope>
</reference>
<dbReference type="InterPro" id="IPR030456">
    <property type="entry name" value="TF_fork_head_CS_2"/>
</dbReference>
<protein>
    <submittedName>
        <fullName evidence="10">Fork-head domain-containing protein</fullName>
    </submittedName>
</protein>
<dbReference type="InterPro" id="IPR050211">
    <property type="entry name" value="FOX_domain-containing"/>
</dbReference>
<comment type="subcellular location">
    <subcellularLocation>
        <location evidence="1 6">Nucleus</location>
    </subcellularLocation>
</comment>
<dbReference type="SMART" id="SM00339">
    <property type="entry name" value="FH"/>
    <property type="match status" value="1"/>
</dbReference>
<dbReference type="PROSITE" id="PS50039">
    <property type="entry name" value="FORK_HEAD_3"/>
    <property type="match status" value="1"/>
</dbReference>
<dbReference type="GO" id="GO:0030154">
    <property type="term" value="P:cell differentiation"/>
    <property type="evidence" value="ECO:0007669"/>
    <property type="project" value="TreeGrafter"/>
</dbReference>
<feature type="domain" description="Fork-head" evidence="8">
    <location>
        <begin position="157"/>
        <end position="251"/>
    </location>
</feature>
<evidence type="ECO:0000256" key="6">
    <source>
        <dbReference type="PROSITE-ProRule" id="PRU00089"/>
    </source>
</evidence>
<feature type="compositionally biased region" description="Basic and acidic residues" evidence="7">
    <location>
        <begin position="102"/>
        <end position="116"/>
    </location>
</feature>
<proteinExistence type="predicted"/>
<dbReference type="PRINTS" id="PR00053">
    <property type="entry name" value="FORKHEAD"/>
</dbReference>
<evidence type="ECO:0000256" key="2">
    <source>
        <dbReference type="ARBA" id="ARBA00023015"/>
    </source>
</evidence>
<evidence type="ECO:0000256" key="4">
    <source>
        <dbReference type="ARBA" id="ARBA00023163"/>
    </source>
</evidence>
<keyword evidence="2" id="KW-0805">Transcription regulation</keyword>
<dbReference type="SUPFAM" id="SSF46785">
    <property type="entry name" value="Winged helix' DNA-binding domain"/>
    <property type="match status" value="1"/>
</dbReference>
<name>A0A1I8AC80_9BILA</name>
<dbReference type="InterPro" id="IPR036388">
    <property type="entry name" value="WH-like_DNA-bd_sf"/>
</dbReference>
<sequence length="379" mass="40698">MRFSVDSILCPLTATPEDASSRKRALVSVASPATPPPTSKMAKLDEYATSSSSSPASSSRSSDDQLPPRTCEEDQRPQAPAVDLSLAPIGNGGGDDVDDSSEERPSAEKSAVHNDDTTPGTSQSPATSDEGDSGDDCNATEKRRGMSSTRSRSGATKPAYSYIALIAMAIYNSPEKKLTLSQICDYICNRFQYYRDKFPAWQNSIRHNLSLNDCFTKIPREPGNPGKGNYWSLDPNAEDMFDNGSFLRRRKRFKRQSTNNEYSALPFSPQGQFLPPHAAFLASPPFVLSRPPMLSARMPTALIPPSLYRYGPQGFMLPPVTSGASVALPPPTLSLALPTGIDHQRLLAAMAAHSSAAAMPSTSPAATVSPPSPNDNQSP</sequence>
<evidence type="ECO:0000259" key="8">
    <source>
        <dbReference type="PROSITE" id="PS50039"/>
    </source>
</evidence>
<feature type="compositionally biased region" description="Low complexity" evidence="7">
    <location>
        <begin position="50"/>
        <end position="60"/>
    </location>
</feature>
<dbReference type="Gene3D" id="1.10.10.10">
    <property type="entry name" value="Winged helix-like DNA-binding domain superfamily/Winged helix DNA-binding domain"/>
    <property type="match status" value="1"/>
</dbReference>
<dbReference type="GO" id="GO:0000981">
    <property type="term" value="F:DNA-binding transcription factor activity, RNA polymerase II-specific"/>
    <property type="evidence" value="ECO:0007669"/>
    <property type="project" value="TreeGrafter"/>
</dbReference>
<keyword evidence="9" id="KW-1185">Reference proteome</keyword>
<evidence type="ECO:0000256" key="7">
    <source>
        <dbReference type="SAM" id="MobiDB-lite"/>
    </source>
</evidence>
<accession>A0A1I8AC80</accession>
<feature type="DNA-binding region" description="Fork-head" evidence="6">
    <location>
        <begin position="157"/>
        <end position="251"/>
    </location>
</feature>
<dbReference type="FunFam" id="1.10.10.10:FF:000016">
    <property type="entry name" value="Forkhead box protein I1"/>
    <property type="match status" value="1"/>
</dbReference>
<dbReference type="AlphaFoldDB" id="A0A1I8AC80"/>
<feature type="compositionally biased region" description="Polar residues" evidence="7">
    <location>
        <begin position="117"/>
        <end position="127"/>
    </location>
</feature>
<dbReference type="Pfam" id="PF00250">
    <property type="entry name" value="Forkhead"/>
    <property type="match status" value="1"/>
</dbReference>
<dbReference type="PROSITE" id="PS00658">
    <property type="entry name" value="FORK_HEAD_2"/>
    <property type="match status" value="1"/>
</dbReference>
<dbReference type="WBParaSite" id="L893_g4272.t1">
    <property type="protein sequence ID" value="L893_g4272.t1"/>
    <property type="gene ID" value="L893_g4272"/>
</dbReference>
<evidence type="ECO:0000256" key="3">
    <source>
        <dbReference type="ARBA" id="ARBA00023125"/>
    </source>
</evidence>
<feature type="region of interest" description="Disordered" evidence="7">
    <location>
        <begin position="358"/>
        <end position="379"/>
    </location>
</feature>
<feature type="region of interest" description="Disordered" evidence="7">
    <location>
        <begin position="1"/>
        <end position="154"/>
    </location>
</feature>
<dbReference type="InterPro" id="IPR036390">
    <property type="entry name" value="WH_DNA-bd_sf"/>
</dbReference>
<keyword evidence="4" id="KW-0804">Transcription</keyword>
<dbReference type="Proteomes" id="UP000095287">
    <property type="component" value="Unplaced"/>
</dbReference>
<dbReference type="PANTHER" id="PTHR11829">
    <property type="entry name" value="FORKHEAD BOX PROTEIN"/>
    <property type="match status" value="1"/>
</dbReference>
<evidence type="ECO:0000256" key="5">
    <source>
        <dbReference type="ARBA" id="ARBA00023242"/>
    </source>
</evidence>
<dbReference type="GO" id="GO:0009653">
    <property type="term" value="P:anatomical structure morphogenesis"/>
    <property type="evidence" value="ECO:0007669"/>
    <property type="project" value="TreeGrafter"/>
</dbReference>
<organism evidence="9 10">
    <name type="scientific">Steinernema glaseri</name>
    <dbReference type="NCBI Taxonomy" id="37863"/>
    <lineage>
        <taxon>Eukaryota</taxon>
        <taxon>Metazoa</taxon>
        <taxon>Ecdysozoa</taxon>
        <taxon>Nematoda</taxon>
        <taxon>Chromadorea</taxon>
        <taxon>Rhabditida</taxon>
        <taxon>Tylenchina</taxon>
        <taxon>Panagrolaimomorpha</taxon>
        <taxon>Strongyloidoidea</taxon>
        <taxon>Steinernematidae</taxon>
        <taxon>Steinernema</taxon>
    </lineage>
</organism>
<dbReference type="PANTHER" id="PTHR11829:SF402">
    <property type="entry name" value="FORK HEAD DOMAIN-CONTAINING PROTEIN FD3-RELATED"/>
    <property type="match status" value="1"/>
</dbReference>